<feature type="compositionally biased region" description="Low complexity" evidence="1">
    <location>
        <begin position="47"/>
        <end position="59"/>
    </location>
</feature>
<dbReference type="AlphaFoldDB" id="A0AAW9GYX9"/>
<protein>
    <recommendedName>
        <fullName evidence="4">Terminase small subunit</fullName>
    </recommendedName>
</protein>
<feature type="region of interest" description="Disordered" evidence="1">
    <location>
        <begin position="1"/>
        <end position="60"/>
    </location>
</feature>
<organism evidence="2 3">
    <name type="scientific">Pectobacterium brasiliense</name>
    <dbReference type="NCBI Taxonomy" id="180957"/>
    <lineage>
        <taxon>Bacteria</taxon>
        <taxon>Pseudomonadati</taxon>
        <taxon>Pseudomonadota</taxon>
        <taxon>Gammaproteobacteria</taxon>
        <taxon>Enterobacterales</taxon>
        <taxon>Pectobacteriaceae</taxon>
        <taxon>Pectobacterium</taxon>
    </lineage>
</organism>
<accession>A0AAW9GYX9</accession>
<evidence type="ECO:0008006" key="4">
    <source>
        <dbReference type="Google" id="ProtNLM"/>
    </source>
</evidence>
<feature type="compositionally biased region" description="Basic and acidic residues" evidence="1">
    <location>
        <begin position="27"/>
        <end position="36"/>
    </location>
</feature>
<gene>
    <name evidence="2" type="ORF">SOV92_01885</name>
</gene>
<dbReference type="Proteomes" id="UP001269968">
    <property type="component" value="Unassembled WGS sequence"/>
</dbReference>
<evidence type="ECO:0000313" key="2">
    <source>
        <dbReference type="EMBL" id="MDY4376599.1"/>
    </source>
</evidence>
<sequence>MSRIRKFANSQFVKSDSQIRKKKGANRKSEKKRDDSGANDTGESADADATSGSASANGAKLKGCDQKGRFTEGYAGNPYPVSPFVAGNQYAIKHSAYAKYLDADELFEAVQETELRDELIFTCVRALSVTKTLSKIMEDLQKAESVKARIEFYDKFIKAEQGVDRNIPLKTMPATLSDRH</sequence>
<reference evidence="2" key="1">
    <citation type="submission" date="2023-11" db="EMBL/GenBank/DDBJ databases">
        <title>Comparative genomics revealed phylogeny of phytopathogenic Pectobacterium aroidearum based on whole-genome sequencing and function of putative horizontal acquire islands in P. aroidearum PccS1.</title>
        <authorList>
            <person name="Fan J."/>
            <person name="Yang L."/>
        </authorList>
    </citation>
    <scope>NUCLEOTIDE SEQUENCE</scope>
    <source>
        <strain evidence="2">NJAU140</strain>
    </source>
</reference>
<name>A0AAW9GYX9_9GAMM</name>
<evidence type="ECO:0000313" key="3">
    <source>
        <dbReference type="Proteomes" id="UP001269968"/>
    </source>
</evidence>
<dbReference type="RefSeq" id="WP_233989274.1">
    <property type="nucleotide sequence ID" value="NZ_CAKLIH010000001.1"/>
</dbReference>
<evidence type="ECO:0000256" key="1">
    <source>
        <dbReference type="SAM" id="MobiDB-lite"/>
    </source>
</evidence>
<dbReference type="EMBL" id="JAXHOZ010000007">
    <property type="protein sequence ID" value="MDY4376599.1"/>
    <property type="molecule type" value="Genomic_DNA"/>
</dbReference>
<proteinExistence type="predicted"/>
<comment type="caution">
    <text evidence="2">The sequence shown here is derived from an EMBL/GenBank/DDBJ whole genome shotgun (WGS) entry which is preliminary data.</text>
</comment>